<dbReference type="Pfam" id="PF08543">
    <property type="entry name" value="Phos_pyr_kin"/>
    <property type="match status" value="1"/>
</dbReference>
<dbReference type="Gene3D" id="3.40.1190.20">
    <property type="match status" value="1"/>
</dbReference>
<keyword evidence="4" id="KW-0418">Kinase</keyword>
<accession>A0A098LMN7</accession>
<dbReference type="InterPro" id="IPR004399">
    <property type="entry name" value="HMP/HMP-P_kinase_dom"/>
</dbReference>
<dbReference type="SUPFAM" id="SSF53613">
    <property type="entry name" value="Ribokinase-like"/>
    <property type="match status" value="1"/>
</dbReference>
<feature type="domain" description="Pyridoxamine kinase/Phosphomethylpyrimidine kinase" evidence="3">
    <location>
        <begin position="15"/>
        <end position="246"/>
    </location>
</feature>
<evidence type="ECO:0000256" key="2">
    <source>
        <dbReference type="ARBA" id="ARBA00012135"/>
    </source>
</evidence>
<comment type="pathway">
    <text evidence="1">Cofactor biosynthesis; thiamine diphosphate biosynthesis.</text>
</comment>
<sequence length="251" mass="28057">MNRIRTKVLSIAGFDPSAGAGVLADIKTFESHKVYGFGVVSSLTVQNEKEFLSNQWIPVDAILQQIDVLLKEHKVEFVKIGLVESYDVLLKLTEALKGYNPKIKIIWDPVIKASAGFTFHEDQNQEKISKACSALHMITPNWQEIQFLVPEKDPMEAGKYLSRFCNVYLKGGHNSKDEARDYLFSMDGKVFPFKPKTIVEYPKHGSGCVLSSALTANLSKGYPLIKACIRAKDYITKFLASNQTLLGNHKG</sequence>
<protein>
    <recommendedName>
        <fullName evidence="2">hydroxymethylpyrimidine kinase</fullName>
        <ecNumber evidence="2">2.7.1.49</ecNumber>
    </recommendedName>
</protein>
<evidence type="ECO:0000313" key="5">
    <source>
        <dbReference type="Proteomes" id="UP000030185"/>
    </source>
</evidence>
<dbReference type="PANTHER" id="PTHR20858">
    <property type="entry name" value="PHOSPHOMETHYLPYRIMIDINE KINASE"/>
    <property type="match status" value="1"/>
</dbReference>
<dbReference type="GO" id="GO:0008902">
    <property type="term" value="F:hydroxymethylpyrimidine kinase activity"/>
    <property type="evidence" value="ECO:0007669"/>
    <property type="project" value="UniProtKB-EC"/>
</dbReference>
<dbReference type="EMBL" id="BBLT01000012">
    <property type="protein sequence ID" value="GAL87353.1"/>
    <property type="molecule type" value="Genomic_DNA"/>
</dbReference>
<dbReference type="PANTHER" id="PTHR20858:SF17">
    <property type="entry name" value="HYDROXYMETHYLPYRIMIDINE_PHOSPHOMETHYLPYRIMIDINE KINASE THI20-RELATED"/>
    <property type="match status" value="1"/>
</dbReference>
<dbReference type="GO" id="GO:0005829">
    <property type="term" value="C:cytosol"/>
    <property type="evidence" value="ECO:0007669"/>
    <property type="project" value="TreeGrafter"/>
</dbReference>
<evidence type="ECO:0000313" key="4">
    <source>
        <dbReference type="EMBL" id="GAL87353.1"/>
    </source>
</evidence>
<dbReference type="RefSeq" id="WP_045468614.1">
    <property type="nucleotide sequence ID" value="NZ_BBLT01000012.1"/>
</dbReference>
<comment type="caution">
    <text evidence="4">The sequence shown here is derived from an EMBL/GenBank/DDBJ whole genome shotgun (WGS) entry which is preliminary data.</text>
</comment>
<keyword evidence="5" id="KW-1185">Reference proteome</keyword>
<reference evidence="4 5" key="1">
    <citation type="submission" date="2014-09" db="EMBL/GenBank/DDBJ databases">
        <title>Sporocytophaga myxococcoides PG-01 genome sequencing.</title>
        <authorList>
            <person name="Liu L."/>
            <person name="Gao P.J."/>
            <person name="Chen G.J."/>
            <person name="Wang L.S."/>
        </authorList>
    </citation>
    <scope>NUCLEOTIDE SEQUENCE [LARGE SCALE GENOMIC DNA]</scope>
    <source>
        <strain evidence="4 5">PG-01</strain>
    </source>
</reference>
<name>A0A098LMN7_9BACT</name>
<dbReference type="InterPro" id="IPR029056">
    <property type="entry name" value="Ribokinase-like"/>
</dbReference>
<dbReference type="Proteomes" id="UP000030185">
    <property type="component" value="Unassembled WGS sequence"/>
</dbReference>
<dbReference type="AlphaFoldDB" id="A0A098LMN7"/>
<dbReference type="OrthoDB" id="9810880at2"/>
<gene>
    <name evidence="4" type="ORF">MYP_4583</name>
</gene>
<evidence type="ECO:0000256" key="1">
    <source>
        <dbReference type="ARBA" id="ARBA00004948"/>
    </source>
</evidence>
<keyword evidence="4" id="KW-0808">Transferase</keyword>
<evidence type="ECO:0000259" key="3">
    <source>
        <dbReference type="Pfam" id="PF08543"/>
    </source>
</evidence>
<organism evidence="4 5">
    <name type="scientific">Sporocytophaga myxococcoides</name>
    <dbReference type="NCBI Taxonomy" id="153721"/>
    <lineage>
        <taxon>Bacteria</taxon>
        <taxon>Pseudomonadati</taxon>
        <taxon>Bacteroidota</taxon>
        <taxon>Cytophagia</taxon>
        <taxon>Cytophagales</taxon>
        <taxon>Cytophagaceae</taxon>
        <taxon>Sporocytophaga</taxon>
    </lineage>
</organism>
<dbReference type="InterPro" id="IPR013749">
    <property type="entry name" value="PM/HMP-P_kinase-1"/>
</dbReference>
<dbReference type="STRING" id="153721.MYP_4583"/>
<dbReference type="GO" id="GO:0008972">
    <property type="term" value="F:phosphomethylpyrimidine kinase activity"/>
    <property type="evidence" value="ECO:0007669"/>
    <property type="project" value="InterPro"/>
</dbReference>
<proteinExistence type="predicted"/>
<dbReference type="EC" id="2.7.1.49" evidence="2"/>
<dbReference type="eggNOG" id="COG0351">
    <property type="taxonomic scope" value="Bacteria"/>
</dbReference>
<dbReference type="GO" id="GO:0009228">
    <property type="term" value="P:thiamine biosynthetic process"/>
    <property type="evidence" value="ECO:0007669"/>
    <property type="project" value="InterPro"/>
</dbReference>
<dbReference type="CDD" id="cd01169">
    <property type="entry name" value="HMPP_kinase"/>
    <property type="match status" value="1"/>
</dbReference>